<dbReference type="Proteomes" id="UP001148018">
    <property type="component" value="Unassembled WGS sequence"/>
</dbReference>
<comment type="caution">
    <text evidence="1">The sequence shown here is derived from an EMBL/GenBank/DDBJ whole genome shotgun (WGS) entry which is preliminary data.</text>
</comment>
<reference evidence="1" key="1">
    <citation type="submission" date="2022-07" db="EMBL/GenBank/DDBJ databases">
        <title>Chromosome-level genome of Muraenolepis orangiensis.</title>
        <authorList>
            <person name="Kim J."/>
        </authorList>
    </citation>
    <scope>NUCLEOTIDE SEQUENCE</scope>
    <source>
        <strain evidence="1">KU_S4_2022</strain>
        <tissue evidence="1">Muscle</tissue>
    </source>
</reference>
<accession>A0A9Q0IQ26</accession>
<dbReference type="EMBL" id="JANIIK010000042">
    <property type="protein sequence ID" value="KAJ3606208.1"/>
    <property type="molecule type" value="Genomic_DNA"/>
</dbReference>
<name>A0A9Q0IQ26_9TELE</name>
<organism evidence="1 2">
    <name type="scientific">Muraenolepis orangiensis</name>
    <name type="common">Patagonian moray cod</name>
    <dbReference type="NCBI Taxonomy" id="630683"/>
    <lineage>
        <taxon>Eukaryota</taxon>
        <taxon>Metazoa</taxon>
        <taxon>Chordata</taxon>
        <taxon>Craniata</taxon>
        <taxon>Vertebrata</taxon>
        <taxon>Euteleostomi</taxon>
        <taxon>Actinopterygii</taxon>
        <taxon>Neopterygii</taxon>
        <taxon>Teleostei</taxon>
        <taxon>Neoteleostei</taxon>
        <taxon>Acanthomorphata</taxon>
        <taxon>Zeiogadaria</taxon>
        <taxon>Gadariae</taxon>
        <taxon>Gadiformes</taxon>
        <taxon>Muraenolepidoidei</taxon>
        <taxon>Muraenolepididae</taxon>
        <taxon>Muraenolepis</taxon>
    </lineage>
</organism>
<dbReference type="AlphaFoldDB" id="A0A9Q0IQ26"/>
<protein>
    <submittedName>
        <fullName evidence="1">Uncharacterized protein</fullName>
    </submittedName>
</protein>
<gene>
    <name evidence="1" type="ORF">NHX12_025728</name>
</gene>
<keyword evidence="2" id="KW-1185">Reference proteome</keyword>
<sequence length="73" mass="7797">MCGKKRGLVGMVREKMREENCAESVALGREVGEESGPVIIGGAVISHSLRNLHLVLTTSTKCPIQDGLLLPNP</sequence>
<evidence type="ECO:0000313" key="1">
    <source>
        <dbReference type="EMBL" id="KAJ3606208.1"/>
    </source>
</evidence>
<proteinExistence type="predicted"/>
<evidence type="ECO:0000313" key="2">
    <source>
        <dbReference type="Proteomes" id="UP001148018"/>
    </source>
</evidence>